<reference evidence="4 5" key="1">
    <citation type="submission" date="2018-12" db="EMBL/GenBank/DDBJ databases">
        <authorList>
            <consortium name="Pathogen Informatics"/>
        </authorList>
    </citation>
    <scope>NUCLEOTIDE SEQUENCE [LARGE SCALE GENOMIC DNA]</scope>
    <source>
        <strain evidence="4 5">NCTC10918</strain>
    </source>
</reference>
<keyword evidence="2" id="KW-0732">Signal</keyword>
<evidence type="ECO:0000259" key="3">
    <source>
        <dbReference type="Pfam" id="PF00496"/>
    </source>
</evidence>
<evidence type="ECO:0000256" key="1">
    <source>
        <dbReference type="SAM" id="MobiDB-lite"/>
    </source>
</evidence>
<protein>
    <submittedName>
        <fullName evidence="4">Oligopeptide-binding protein AppA</fullName>
    </submittedName>
</protein>
<dbReference type="PANTHER" id="PTHR30290:SF65">
    <property type="entry name" value="MONOACYL PHOSPHATIDYLINOSITOL TETRAMANNOSIDE-BINDING PROTEIN LPQW-RELATED"/>
    <property type="match status" value="1"/>
</dbReference>
<dbReference type="AlphaFoldDB" id="A0A3S4Z2D6"/>
<gene>
    <name evidence="4" type="primary">appA_2</name>
    <name evidence="4" type="ORF">NCTC10918_02348</name>
</gene>
<feature type="compositionally biased region" description="Polar residues" evidence="1">
    <location>
        <begin position="541"/>
        <end position="556"/>
    </location>
</feature>
<feature type="compositionally biased region" description="Polar residues" evidence="1">
    <location>
        <begin position="42"/>
        <end position="52"/>
    </location>
</feature>
<dbReference type="Pfam" id="PF00496">
    <property type="entry name" value="SBP_bac_5"/>
    <property type="match status" value="1"/>
</dbReference>
<feature type="compositionally biased region" description="Basic residues" evidence="1">
    <location>
        <begin position="565"/>
        <end position="581"/>
    </location>
</feature>
<dbReference type="SUPFAM" id="SSF53850">
    <property type="entry name" value="Periplasmic binding protein-like II"/>
    <property type="match status" value="1"/>
</dbReference>
<dbReference type="PANTHER" id="PTHR30290">
    <property type="entry name" value="PERIPLASMIC BINDING COMPONENT OF ABC TRANSPORTER"/>
    <property type="match status" value="1"/>
</dbReference>
<dbReference type="InterPro" id="IPR039424">
    <property type="entry name" value="SBP_5"/>
</dbReference>
<feature type="region of interest" description="Disordered" evidence="1">
    <location>
        <begin position="35"/>
        <end position="61"/>
    </location>
</feature>
<dbReference type="STRING" id="762948.HMPREF0733_11203"/>
<dbReference type="Gene3D" id="3.40.190.10">
    <property type="entry name" value="Periplasmic binding protein-like II"/>
    <property type="match status" value="1"/>
</dbReference>
<accession>A0A3S4Z2D6</accession>
<dbReference type="PROSITE" id="PS51257">
    <property type="entry name" value="PROKAR_LIPOPROTEIN"/>
    <property type="match status" value="1"/>
</dbReference>
<evidence type="ECO:0000313" key="5">
    <source>
        <dbReference type="Proteomes" id="UP000270988"/>
    </source>
</evidence>
<dbReference type="Proteomes" id="UP000270988">
    <property type="component" value="Chromosome"/>
</dbReference>
<feature type="domain" description="Solute-binding protein family 5" evidence="3">
    <location>
        <begin position="125"/>
        <end position="469"/>
    </location>
</feature>
<dbReference type="EMBL" id="LR134521">
    <property type="protein sequence ID" value="VEJ31052.1"/>
    <property type="molecule type" value="Genomic_DNA"/>
</dbReference>
<feature type="chain" id="PRO_5018597077" evidence="2">
    <location>
        <begin position="30"/>
        <end position="581"/>
    </location>
</feature>
<organism evidence="4 5">
    <name type="scientific">Rothia dentocariosa</name>
    <dbReference type="NCBI Taxonomy" id="2047"/>
    <lineage>
        <taxon>Bacteria</taxon>
        <taxon>Bacillati</taxon>
        <taxon>Actinomycetota</taxon>
        <taxon>Actinomycetes</taxon>
        <taxon>Micrococcales</taxon>
        <taxon>Micrococcaceae</taxon>
        <taxon>Rothia</taxon>
    </lineage>
</organism>
<dbReference type="Gene3D" id="3.10.105.10">
    <property type="entry name" value="Dipeptide-binding Protein, Domain 3"/>
    <property type="match status" value="1"/>
</dbReference>
<feature type="region of interest" description="Disordered" evidence="1">
    <location>
        <begin position="541"/>
        <end position="581"/>
    </location>
</feature>
<proteinExistence type="predicted"/>
<sequence>MKNVSVTRRTLLTGTLALSGISVLTACQAGTNASELPGSGWGTDSQEATATNPRDRAELSKGGSLNLSYPAIGPNFNITSESGYGISMLTIHAAVNSAAATGGWISDYAGNLTTNPDYVTEFKAETANGTQTISIKLNPKATFNDGTPIDIEALRTTWEILRGKDDGGNDYRIHDGGAWKQIASIEEAGDKHTISITMKTPWYPADGSLCIFLHPALKDPELFNNGFDKPLDKYWAGPYKVQEWNTAERYLRVERNPAWWGTQPLLDTITWYEIEDSAEERASFKTGELDVVNVSTVSAYNDITSVADIEIRRGMALYAGVLQLNPRKVPLPIRQAVVAGIDRKQIQHIRFGQLGWKETLPGSLCFLPLQNGYRNNYPSRSSIENAVKILEKAGYTRAGIYTKGEEKAALTITNFTTEPTVASMSNFMMEQLKRMGIDAKVENRPANEYSTALAAGDYDAVFTGYSITPTPWRRLTTCTLPPRKAGAPKKSAAWRRRCWEPRIHTSSWNAPTPLNRSISRMLPPIFRCTTGPTILRCAKNSPTMAPRSSQHPTTTPMCGLTWGGRKNRSMNRGLKRLRRHD</sequence>
<dbReference type="GO" id="GO:1904680">
    <property type="term" value="F:peptide transmembrane transporter activity"/>
    <property type="evidence" value="ECO:0007669"/>
    <property type="project" value="TreeGrafter"/>
</dbReference>
<evidence type="ECO:0000313" key="4">
    <source>
        <dbReference type="EMBL" id="VEJ31052.1"/>
    </source>
</evidence>
<dbReference type="GO" id="GO:0015833">
    <property type="term" value="P:peptide transport"/>
    <property type="evidence" value="ECO:0007669"/>
    <property type="project" value="TreeGrafter"/>
</dbReference>
<dbReference type="InterPro" id="IPR000914">
    <property type="entry name" value="SBP_5_dom"/>
</dbReference>
<name>A0A3S4Z2D6_9MICC</name>
<feature type="signal peptide" evidence="2">
    <location>
        <begin position="1"/>
        <end position="29"/>
    </location>
</feature>
<evidence type="ECO:0000256" key="2">
    <source>
        <dbReference type="SAM" id="SignalP"/>
    </source>
</evidence>